<keyword evidence="1" id="KW-0812">Transmembrane</keyword>
<reference evidence="2" key="1">
    <citation type="submission" date="2019-12" db="EMBL/GenBank/DDBJ databases">
        <title>Ruegeria JWLKs population differentiation of coral mucus and skeleton niches.</title>
        <authorList>
            <person name="Luo D."/>
        </authorList>
    </citation>
    <scope>NUCLEOTIDE SEQUENCE</scope>
    <source>
        <strain evidence="2">HKCCD6181</strain>
    </source>
</reference>
<evidence type="ECO:0000313" key="2">
    <source>
        <dbReference type="EMBL" id="NOE20823.1"/>
    </source>
</evidence>
<accession>A0AA90Z0U1</accession>
<dbReference type="InterPro" id="IPR025187">
    <property type="entry name" value="DUF4112"/>
</dbReference>
<proteinExistence type="predicted"/>
<dbReference type="EMBL" id="WVRA01000014">
    <property type="protein sequence ID" value="NOE20823.1"/>
    <property type="molecule type" value="Genomic_DNA"/>
</dbReference>
<comment type="caution">
    <text evidence="2">The sequence shown here is derived from an EMBL/GenBank/DDBJ whole genome shotgun (WGS) entry which is preliminary data.</text>
</comment>
<sequence>MPLYAMNSQCCLEEGIRTMNVNRTSAQVLYSHPSVFAGYGLNSDLVTKYERLAHLLDTRFQIPVLNLPVGLDAIFGVVPGLGTFVTLAPGLAMMWEVVRMGGRRRTLARMAGYTLADTIIGSVPIVGDIGDMYFRSHVRNARLLREEYQHAKSVYDKGILMEA</sequence>
<dbReference type="Proteomes" id="UP000597886">
    <property type="component" value="Unassembled WGS sequence"/>
</dbReference>
<name>A0AA90Z0U1_9RHOB</name>
<organism evidence="2 3">
    <name type="scientific">Ruegeria atlantica</name>
    <dbReference type="NCBI Taxonomy" id="81569"/>
    <lineage>
        <taxon>Bacteria</taxon>
        <taxon>Pseudomonadati</taxon>
        <taxon>Pseudomonadota</taxon>
        <taxon>Alphaproteobacteria</taxon>
        <taxon>Rhodobacterales</taxon>
        <taxon>Roseobacteraceae</taxon>
        <taxon>Ruegeria</taxon>
    </lineage>
</organism>
<keyword evidence="1" id="KW-0472">Membrane</keyword>
<feature type="transmembrane region" description="Helical" evidence="1">
    <location>
        <begin position="73"/>
        <end position="95"/>
    </location>
</feature>
<keyword evidence="1" id="KW-1133">Transmembrane helix</keyword>
<evidence type="ECO:0000256" key="1">
    <source>
        <dbReference type="SAM" id="Phobius"/>
    </source>
</evidence>
<protein>
    <submittedName>
        <fullName evidence="2">DUF4112 domain-containing protein</fullName>
    </submittedName>
</protein>
<gene>
    <name evidence="2" type="ORF">GS634_22055</name>
</gene>
<dbReference type="Pfam" id="PF13430">
    <property type="entry name" value="DUF4112"/>
    <property type="match status" value="1"/>
</dbReference>
<dbReference type="PANTHER" id="PTHR35519">
    <property type="entry name" value="MEMBRANE PROTEINS"/>
    <property type="match status" value="1"/>
</dbReference>
<dbReference type="RefSeq" id="WP_171331905.1">
    <property type="nucleotide sequence ID" value="NZ_WVRA01000014.1"/>
</dbReference>
<evidence type="ECO:0000313" key="3">
    <source>
        <dbReference type="Proteomes" id="UP000597886"/>
    </source>
</evidence>
<dbReference type="AlphaFoldDB" id="A0AA90Z0U1"/>
<dbReference type="PANTHER" id="PTHR35519:SF2">
    <property type="entry name" value="PH DOMAIN PROTEIN"/>
    <property type="match status" value="1"/>
</dbReference>